<name>A0A0C2ZLI2_9AGAM</name>
<dbReference type="EMBL" id="KN822042">
    <property type="protein sequence ID" value="KIM62443.1"/>
    <property type="molecule type" value="Genomic_DNA"/>
</dbReference>
<reference evidence="2" key="2">
    <citation type="submission" date="2015-01" db="EMBL/GenBank/DDBJ databases">
        <title>Evolutionary Origins and Diversification of the Mycorrhizal Mutualists.</title>
        <authorList>
            <consortium name="DOE Joint Genome Institute"/>
            <consortium name="Mycorrhizal Genomics Consortium"/>
            <person name="Kohler A."/>
            <person name="Kuo A."/>
            <person name="Nagy L.G."/>
            <person name="Floudas D."/>
            <person name="Copeland A."/>
            <person name="Barry K.W."/>
            <person name="Cichocki N."/>
            <person name="Veneault-Fourrey C."/>
            <person name="LaButti K."/>
            <person name="Lindquist E.A."/>
            <person name="Lipzen A."/>
            <person name="Lundell T."/>
            <person name="Morin E."/>
            <person name="Murat C."/>
            <person name="Riley R."/>
            <person name="Ohm R."/>
            <person name="Sun H."/>
            <person name="Tunlid A."/>
            <person name="Henrissat B."/>
            <person name="Grigoriev I.V."/>
            <person name="Hibbett D.S."/>
            <person name="Martin F."/>
        </authorList>
    </citation>
    <scope>NUCLEOTIDE SEQUENCE [LARGE SCALE GENOMIC DNA]</scope>
    <source>
        <strain evidence="2">Foug A</strain>
    </source>
</reference>
<reference evidence="1 2" key="1">
    <citation type="submission" date="2014-04" db="EMBL/GenBank/DDBJ databases">
        <authorList>
            <consortium name="DOE Joint Genome Institute"/>
            <person name="Kuo A."/>
            <person name="Kohler A."/>
            <person name="Nagy L.G."/>
            <person name="Floudas D."/>
            <person name="Copeland A."/>
            <person name="Barry K.W."/>
            <person name="Cichocki N."/>
            <person name="Veneault-Fourrey C."/>
            <person name="LaButti K."/>
            <person name="Lindquist E.A."/>
            <person name="Lipzen A."/>
            <person name="Lundell T."/>
            <person name="Morin E."/>
            <person name="Murat C."/>
            <person name="Sun H."/>
            <person name="Tunlid A."/>
            <person name="Henrissat B."/>
            <person name="Grigoriev I.V."/>
            <person name="Hibbett D.S."/>
            <person name="Martin F."/>
            <person name="Nordberg H.P."/>
            <person name="Cantor M.N."/>
            <person name="Hua S.X."/>
        </authorList>
    </citation>
    <scope>NUCLEOTIDE SEQUENCE [LARGE SCALE GENOMIC DNA]</scope>
    <source>
        <strain evidence="1 2">Foug A</strain>
    </source>
</reference>
<dbReference type="HOGENOM" id="CLU_2224766_0_0_1"/>
<dbReference type="OrthoDB" id="448893at2759"/>
<accession>A0A0C2ZLI2</accession>
<dbReference type="InParanoid" id="A0A0C2ZLI2"/>
<sequence length="106" mass="11772">MTGLQLHAYIARGTGHHEVVLCGCCVGIHLHCEYQDNSFRYLATKGCSKRDAALGLQAPEHTVDIYASHHNKKLKDCFDEARDGKSRHSSELSCELLNTWASAWTG</sequence>
<organism evidence="1 2">
    <name type="scientific">Scleroderma citrinum Foug A</name>
    <dbReference type="NCBI Taxonomy" id="1036808"/>
    <lineage>
        <taxon>Eukaryota</taxon>
        <taxon>Fungi</taxon>
        <taxon>Dikarya</taxon>
        <taxon>Basidiomycota</taxon>
        <taxon>Agaricomycotina</taxon>
        <taxon>Agaricomycetes</taxon>
        <taxon>Agaricomycetidae</taxon>
        <taxon>Boletales</taxon>
        <taxon>Sclerodermatineae</taxon>
        <taxon>Sclerodermataceae</taxon>
        <taxon>Scleroderma</taxon>
    </lineage>
</organism>
<evidence type="ECO:0000313" key="2">
    <source>
        <dbReference type="Proteomes" id="UP000053989"/>
    </source>
</evidence>
<dbReference type="Proteomes" id="UP000053989">
    <property type="component" value="Unassembled WGS sequence"/>
</dbReference>
<dbReference type="AlphaFoldDB" id="A0A0C2ZLI2"/>
<gene>
    <name evidence="1" type="ORF">SCLCIDRAFT_799539</name>
</gene>
<evidence type="ECO:0000313" key="1">
    <source>
        <dbReference type="EMBL" id="KIM62443.1"/>
    </source>
</evidence>
<protein>
    <submittedName>
        <fullName evidence="1">Uncharacterized protein</fullName>
    </submittedName>
</protein>
<keyword evidence="2" id="KW-1185">Reference proteome</keyword>
<proteinExistence type="predicted"/>